<dbReference type="Gene3D" id="3.10.10.10">
    <property type="entry name" value="HIV Type 1 Reverse Transcriptase, subunit A, domain 1"/>
    <property type="match status" value="2"/>
</dbReference>
<feature type="compositionally biased region" description="Gly residues" evidence="1">
    <location>
        <begin position="742"/>
        <end position="759"/>
    </location>
</feature>
<dbReference type="Pfam" id="PF17919">
    <property type="entry name" value="RT_RNaseH_2"/>
    <property type="match status" value="1"/>
</dbReference>
<feature type="compositionally biased region" description="Low complexity" evidence="1">
    <location>
        <begin position="454"/>
        <end position="497"/>
    </location>
</feature>
<dbReference type="Gene3D" id="2.40.70.10">
    <property type="entry name" value="Acid Proteases"/>
    <property type="match status" value="1"/>
</dbReference>
<sequence length="1834" mass="208362">MTDDDQDMEMWDDAEFLERVVQATKTAVSTQQQLLFWPPSPISLETIVQELQQKDGIIDVKITHQGFETRVVSQDLQFWLSNAPPNGNQLTSPVVGWFEKMSRDVLTVGSTMRIPLLYRGEYSQWVERFMNYLEEQTDGEAMINAIKNGDQPLPRVTQVSITGTSSTEQPPLKDKSMWSDQEKRIQKIDHLARSLLIQGLSNDIYSLIDSNKTAKDLWDALSRHMLGSKYGEQDRKATVLYEYETFKATEEELLLDTYIRYLQVINDLKKCGYSKDNLTLDLHAHTFLFEYIIVAEVLIVGYEHVVINCGSAGNRLWQSLLFLFRQGPYIPVILVEVPIVLADPLVAPKVGAVSVTLPNGVLDMVDYSSSSDSDPSEDSLPLALEDPRGMSLLHHHLTILVRPDEAIPLGRPYRTHPNRPHKLLTTRKRVGPFPAHRLTWRRISHCSLDRHSSPDCISDSSSSSSSLDSSSDNSSDSPLDSLSDSSSVHSSRCDASSQSHSGSLTRVASPRLVYPSVMTPRYSEAFMRWRSASLSTPYPSTTSESSQDSSSERSLDLSSLLWRDSYLFEDSGKEHMKIGTTDVEAVADLGIGDGVGAPTKDGIGMGVEVATSDIGEDEEEFKAEASTGGTMEITIDPLVTGGISESTKGDAPDLEGTLYDIAHYMSERDRVDSLRRRMALYQEEFCQIRRDHDDTRRRLIRTMTNTRSEMMPAVIEEMINRRMAEALETHEANRNTRLGKSNGEGGNVNGDGNRNGRGNGNVNHNENDRDARPIVRECTYQDFMKCYAMKNAENKRKFDNNQKDNRRQQLPFKRQNVGGQNGARAYTDGNNSRRGGGDANPNSNVVTGTFLLNNHYASVLFDSGVDRSFESTTFSTLLDIILDTLDVSYVVELADGRVSEINTVLRGCTLGLLDHPFNIDIMPIELGSFDFIISMDWLANHLAKETKDKSEEKRLEDVLTVRDFLEVFPEDFPRLPPTRQVEFQIDSVPAAAPMARVPYRLAPSELQELSTQLQELSDKGFIRPSSSPWGAPLQGSSVYSKINLRSGYHKLRVCDEDIPKTTFRTRYGHYEFQVMPFGLTNAQALFMDLMNWVCKPYLDKFMIVFIDDILIYSKSDEGIYVGLTKIESIKDWASPKTPTEIHQFLGLAGYYRRFIEGFLKISKPMTKLTQKSMKFNWSEKGLGAVLMQKEKDIAYASRQLKIHEKNYTTHDLELGTVVFALKVETLFVWYESHKSKYLIHPRSDKKYQDLKKLYWWPNMKAEIATYVSQCLNYAKVKAGCQKPFSLLVQPVIPVWKWENITMDFITKFLKKSTGQDAVWAEVWDAQLTGLKIIHEATEKIIQIKKCIQAARDRQKSYADRRHKPLEFQAGDKIDDKLDFIAELVKIMDREVKRLKQSHIPIVKVRWNVRRDPEFTWERDDQRRNSSGPDWLFDIDALTRTMNHEPITAGRQSNGFVGIKACDNAGQARKETKPVKYYILLPLWTADPPFSQDPKSSQDVRFKPSSDDGKKVDEDPSKGSKCRDHEQDDNVNSTNNVNAASTNGVNVVGENISSELSFDPEMPSLEDINTLNLSSDHEDDDEEADMNNMDTTIQVSHVPTTRVHKDHPLDQVIVDLHSTTQTRNMSKNLVEHGGKIDKTLFIKRHKGDIFLVQVYVDDIIFGSTKKELCIAFEKMMHEKFEMSSMGELTFFLGLQVKQKQDGIFISQDKYDEDGEEVDIDMYRSMIGLLTYLTSSRPDIMFVMCSCVRYQVNAKVSHLHAVKRIFSTRYRLWLQILQQKLNMWLLQVAVDKTELVVESLKKDETDVTEGSSKRAGEELEQENAKKQKIKDDKESA</sequence>
<feature type="region of interest" description="Disordered" evidence="1">
    <location>
        <begin position="1801"/>
        <end position="1834"/>
    </location>
</feature>
<dbReference type="InterPro" id="IPR043128">
    <property type="entry name" value="Rev_trsase/Diguanyl_cyclase"/>
</dbReference>
<evidence type="ECO:0000259" key="3">
    <source>
        <dbReference type="Pfam" id="PF07727"/>
    </source>
</evidence>
<dbReference type="InterPro" id="IPR053134">
    <property type="entry name" value="RNA-dir_DNA_polymerase"/>
</dbReference>
<accession>A0A6L2MIW5</accession>
<dbReference type="InterPro" id="IPR041577">
    <property type="entry name" value="RT_RNaseH_2"/>
</dbReference>
<feature type="compositionally biased region" description="Basic and acidic residues" evidence="1">
    <location>
        <begin position="795"/>
        <end position="807"/>
    </location>
</feature>
<protein>
    <recommendedName>
        <fullName evidence="7">Reverse transcriptase domain-containing protein</fullName>
    </recommendedName>
</protein>
<dbReference type="InterPro" id="IPR043502">
    <property type="entry name" value="DNA/RNA_pol_sf"/>
</dbReference>
<dbReference type="EMBL" id="BKCJ010006439">
    <property type="protein sequence ID" value="GEU72175.1"/>
    <property type="molecule type" value="Genomic_DNA"/>
</dbReference>
<dbReference type="InterPro" id="IPR041588">
    <property type="entry name" value="Integrase_H2C2"/>
</dbReference>
<evidence type="ECO:0000259" key="5">
    <source>
        <dbReference type="Pfam" id="PF17921"/>
    </source>
</evidence>
<organism evidence="6">
    <name type="scientific">Tanacetum cinerariifolium</name>
    <name type="common">Dalmatian daisy</name>
    <name type="synonym">Chrysanthemum cinerariifolium</name>
    <dbReference type="NCBI Taxonomy" id="118510"/>
    <lineage>
        <taxon>Eukaryota</taxon>
        <taxon>Viridiplantae</taxon>
        <taxon>Streptophyta</taxon>
        <taxon>Embryophyta</taxon>
        <taxon>Tracheophyta</taxon>
        <taxon>Spermatophyta</taxon>
        <taxon>Magnoliopsida</taxon>
        <taxon>eudicotyledons</taxon>
        <taxon>Gunneridae</taxon>
        <taxon>Pentapetalae</taxon>
        <taxon>asterids</taxon>
        <taxon>campanulids</taxon>
        <taxon>Asterales</taxon>
        <taxon>Asteraceae</taxon>
        <taxon>Asteroideae</taxon>
        <taxon>Anthemideae</taxon>
        <taxon>Anthemidinae</taxon>
        <taxon>Tanacetum</taxon>
    </lineage>
</organism>
<feature type="compositionally biased region" description="Basic and acidic residues" evidence="1">
    <location>
        <begin position="1495"/>
        <end position="1527"/>
    </location>
</feature>
<comment type="caution">
    <text evidence="6">The sequence shown here is derived from an EMBL/GenBank/DDBJ whole genome shotgun (WGS) entry which is preliminary data.</text>
</comment>
<name>A0A6L2MIW5_TANCI</name>
<feature type="domain" description="Reverse transcriptase/retrotransposon-derived protein RNase H-like" evidence="4">
    <location>
        <begin position="1173"/>
        <end position="1222"/>
    </location>
</feature>
<dbReference type="PANTHER" id="PTHR24559:SF427">
    <property type="entry name" value="RNA-DIRECTED DNA POLYMERASE"/>
    <property type="match status" value="1"/>
</dbReference>
<evidence type="ECO:0008006" key="7">
    <source>
        <dbReference type="Google" id="ProtNLM"/>
    </source>
</evidence>
<dbReference type="Pfam" id="PF17921">
    <property type="entry name" value="Integrase_H2C2"/>
    <property type="match status" value="1"/>
</dbReference>
<feature type="region of interest" description="Disordered" evidence="1">
    <location>
        <begin position="795"/>
        <end position="842"/>
    </location>
</feature>
<feature type="domain" description="Reverse transcriptase Ty1/copia-type" evidence="3">
    <location>
        <begin position="1634"/>
        <end position="1709"/>
    </location>
</feature>
<feature type="compositionally biased region" description="Low complexity" evidence="1">
    <location>
        <begin position="1529"/>
        <end position="1541"/>
    </location>
</feature>
<feature type="region of interest" description="Disordered" evidence="1">
    <location>
        <begin position="1488"/>
        <end position="1541"/>
    </location>
</feature>
<evidence type="ECO:0000259" key="2">
    <source>
        <dbReference type="Pfam" id="PF00078"/>
    </source>
</evidence>
<feature type="domain" description="Reverse transcriptase" evidence="2">
    <location>
        <begin position="1032"/>
        <end position="1132"/>
    </location>
</feature>
<feature type="domain" description="Integrase zinc-binding" evidence="5">
    <location>
        <begin position="1231"/>
        <end position="1278"/>
    </location>
</feature>
<dbReference type="Pfam" id="PF00078">
    <property type="entry name" value="RVT_1"/>
    <property type="match status" value="1"/>
</dbReference>
<reference evidence="6" key="1">
    <citation type="journal article" date="2019" name="Sci. Rep.">
        <title>Draft genome of Tanacetum cinerariifolium, the natural source of mosquito coil.</title>
        <authorList>
            <person name="Yamashiro T."/>
            <person name="Shiraishi A."/>
            <person name="Satake H."/>
            <person name="Nakayama K."/>
        </authorList>
    </citation>
    <scope>NUCLEOTIDE SEQUENCE</scope>
</reference>
<feature type="region of interest" description="Disordered" evidence="1">
    <location>
        <begin position="732"/>
        <end position="768"/>
    </location>
</feature>
<dbReference type="InterPro" id="IPR021109">
    <property type="entry name" value="Peptidase_aspartic_dom_sf"/>
</dbReference>
<evidence type="ECO:0000313" key="6">
    <source>
        <dbReference type="EMBL" id="GEU72175.1"/>
    </source>
</evidence>
<dbReference type="SUPFAM" id="SSF56672">
    <property type="entry name" value="DNA/RNA polymerases"/>
    <property type="match status" value="2"/>
</dbReference>
<feature type="region of interest" description="Disordered" evidence="1">
    <location>
        <begin position="450"/>
        <end position="505"/>
    </location>
</feature>
<dbReference type="PANTHER" id="PTHR24559">
    <property type="entry name" value="TRANSPOSON TY3-I GAG-POL POLYPROTEIN"/>
    <property type="match status" value="1"/>
</dbReference>
<dbReference type="Pfam" id="PF07727">
    <property type="entry name" value="RVT_2"/>
    <property type="match status" value="1"/>
</dbReference>
<dbReference type="InterPro" id="IPR000477">
    <property type="entry name" value="RT_dom"/>
</dbReference>
<dbReference type="InterPro" id="IPR013103">
    <property type="entry name" value="RVT_2"/>
</dbReference>
<dbReference type="CDD" id="cd00303">
    <property type="entry name" value="retropepsin_like"/>
    <property type="match status" value="1"/>
</dbReference>
<dbReference type="Pfam" id="PF08284">
    <property type="entry name" value="RVP_2"/>
    <property type="match status" value="1"/>
</dbReference>
<evidence type="ECO:0000256" key="1">
    <source>
        <dbReference type="SAM" id="MobiDB-lite"/>
    </source>
</evidence>
<evidence type="ECO:0000259" key="4">
    <source>
        <dbReference type="Pfam" id="PF17919"/>
    </source>
</evidence>
<dbReference type="CDD" id="cd01647">
    <property type="entry name" value="RT_LTR"/>
    <property type="match status" value="1"/>
</dbReference>
<dbReference type="Gene3D" id="3.30.70.270">
    <property type="match status" value="2"/>
</dbReference>
<gene>
    <name evidence="6" type="ORF">Tci_044153</name>
</gene>
<proteinExistence type="predicted"/>
<dbReference type="Pfam" id="PF14223">
    <property type="entry name" value="Retrotran_gag_2"/>
    <property type="match status" value="1"/>
</dbReference>